<evidence type="ECO:0000313" key="11">
    <source>
        <dbReference type="EMBL" id="SFT13987.1"/>
    </source>
</evidence>
<dbReference type="Gene3D" id="3.30.565.10">
    <property type="entry name" value="Histidine kinase-like ATPase, C-terminal domain"/>
    <property type="match status" value="1"/>
</dbReference>
<evidence type="ECO:0000256" key="5">
    <source>
        <dbReference type="ARBA" id="ARBA00022679"/>
    </source>
</evidence>
<evidence type="ECO:0000256" key="6">
    <source>
        <dbReference type="ARBA" id="ARBA00022741"/>
    </source>
</evidence>
<dbReference type="OrthoDB" id="9804645at2"/>
<dbReference type="GO" id="GO:0000155">
    <property type="term" value="F:phosphorelay sensor kinase activity"/>
    <property type="evidence" value="ECO:0007669"/>
    <property type="project" value="InterPro"/>
</dbReference>
<dbReference type="RefSeq" id="WP_092428361.1">
    <property type="nucleotide sequence ID" value="NZ_FNCL01000011.1"/>
</dbReference>
<dbReference type="PANTHER" id="PTHR44936:SF10">
    <property type="entry name" value="SENSOR PROTEIN RSTB"/>
    <property type="match status" value="1"/>
</dbReference>
<comment type="catalytic activity">
    <reaction evidence="1">
        <text>ATP + protein L-histidine = ADP + protein N-phospho-L-histidine.</text>
        <dbReference type="EC" id="2.7.13.3"/>
    </reaction>
</comment>
<keyword evidence="8" id="KW-0067">ATP-binding</keyword>
<evidence type="ECO:0000256" key="7">
    <source>
        <dbReference type="ARBA" id="ARBA00022777"/>
    </source>
</evidence>
<dbReference type="SMART" id="SM00387">
    <property type="entry name" value="HATPase_c"/>
    <property type="match status" value="1"/>
</dbReference>
<keyword evidence="4" id="KW-1003">Cell membrane</keyword>
<dbReference type="EMBL" id="FOZW01000011">
    <property type="protein sequence ID" value="SFT13987.1"/>
    <property type="molecule type" value="Genomic_DNA"/>
</dbReference>
<organism evidence="11 12">
    <name type="scientific">Alloyangia pacifica</name>
    <dbReference type="NCBI Taxonomy" id="311180"/>
    <lineage>
        <taxon>Bacteria</taxon>
        <taxon>Pseudomonadati</taxon>
        <taxon>Pseudomonadota</taxon>
        <taxon>Alphaproteobacteria</taxon>
        <taxon>Rhodobacterales</taxon>
        <taxon>Roseobacteraceae</taxon>
        <taxon>Alloyangia</taxon>
    </lineage>
</organism>
<sequence length="484" mass="51800">MSEELRHDGPSLRVSGSLLIFAAALAGVVITAMWSLSQTRWTAHLDRAERAGILLYDTLTRGLGAPEGVTLTEVDPADAARAERGAFTSLTGLPSPAYVTIAPILPDGAGGPGLHLAVISDGLQYRVAELPSRPGQRPEETLGQLTRLMARYCSHPLIVARPDNGAWQRVEGPEVWGCEAAPADLRLPAIALSLLALAVIFTLVTGTAARFTDFATALAARRRLGGPESYEAKGPAELRAIVGAVNTYLEAEREQLAKRAVVLSGVSHDLGTPATRLRLRSALIEDAALRGKFEADIDRMTAIIESALTYTRAELNVEEPRELSLSALVEALVDDYRDMGQPVSLASVEPMVLHGGQSLFSARRGAQVIEGAHRVLVTARPVSIQRAVSNLVDNALKYGRRAEVRLEATADMATIMVEDESGMRSTEEIEALMAPFRRGANARSSDGIGLGLSIVSTIAMMHGGELRFETAPHGLRAVFTLRRG</sequence>
<reference evidence="12" key="1">
    <citation type="submission" date="2016-10" db="EMBL/GenBank/DDBJ databases">
        <authorList>
            <person name="Varghese N."/>
            <person name="Submissions S."/>
        </authorList>
    </citation>
    <scope>NUCLEOTIDE SEQUENCE [LARGE SCALE GENOMIC DNA]</scope>
    <source>
        <strain evidence="12">DSM 26894</strain>
    </source>
</reference>
<feature type="domain" description="Histidine kinase" evidence="10">
    <location>
        <begin position="265"/>
        <end position="484"/>
    </location>
</feature>
<feature type="transmembrane region" description="Helical" evidence="9">
    <location>
        <begin position="189"/>
        <end position="209"/>
    </location>
</feature>
<name>A0A1I6VK04_9RHOB</name>
<keyword evidence="5" id="KW-0808">Transferase</keyword>
<dbReference type="InterPro" id="IPR003661">
    <property type="entry name" value="HisK_dim/P_dom"/>
</dbReference>
<accession>A0A1I6VK04</accession>
<keyword evidence="9" id="KW-0812">Transmembrane</keyword>
<keyword evidence="7 11" id="KW-0418">Kinase</keyword>
<evidence type="ECO:0000259" key="10">
    <source>
        <dbReference type="PROSITE" id="PS50109"/>
    </source>
</evidence>
<dbReference type="InterPro" id="IPR036097">
    <property type="entry name" value="HisK_dim/P_sf"/>
</dbReference>
<dbReference type="SUPFAM" id="SSF47384">
    <property type="entry name" value="Homodimeric domain of signal transducing histidine kinase"/>
    <property type="match status" value="1"/>
</dbReference>
<evidence type="ECO:0000256" key="2">
    <source>
        <dbReference type="ARBA" id="ARBA00004651"/>
    </source>
</evidence>
<evidence type="ECO:0000256" key="1">
    <source>
        <dbReference type="ARBA" id="ARBA00000085"/>
    </source>
</evidence>
<dbReference type="Proteomes" id="UP000199392">
    <property type="component" value="Unassembled WGS sequence"/>
</dbReference>
<keyword evidence="12" id="KW-1185">Reference proteome</keyword>
<dbReference type="GO" id="GO:0005524">
    <property type="term" value="F:ATP binding"/>
    <property type="evidence" value="ECO:0007669"/>
    <property type="project" value="UniProtKB-KW"/>
</dbReference>
<evidence type="ECO:0000256" key="9">
    <source>
        <dbReference type="SAM" id="Phobius"/>
    </source>
</evidence>
<dbReference type="Gene3D" id="1.10.287.130">
    <property type="match status" value="1"/>
</dbReference>
<dbReference type="CDD" id="cd00075">
    <property type="entry name" value="HATPase"/>
    <property type="match status" value="1"/>
</dbReference>
<feature type="transmembrane region" description="Helical" evidence="9">
    <location>
        <begin position="12"/>
        <end position="36"/>
    </location>
</feature>
<dbReference type="InterPro" id="IPR036890">
    <property type="entry name" value="HATPase_C_sf"/>
</dbReference>
<evidence type="ECO:0000313" key="12">
    <source>
        <dbReference type="Proteomes" id="UP000199392"/>
    </source>
</evidence>
<dbReference type="AlphaFoldDB" id="A0A1I6VK04"/>
<dbReference type="CDD" id="cd00082">
    <property type="entry name" value="HisKA"/>
    <property type="match status" value="1"/>
</dbReference>
<dbReference type="PANTHER" id="PTHR44936">
    <property type="entry name" value="SENSOR PROTEIN CREC"/>
    <property type="match status" value="1"/>
</dbReference>
<dbReference type="STRING" id="311180.SAMN04488050_111186"/>
<keyword evidence="6" id="KW-0547">Nucleotide-binding</keyword>
<dbReference type="Pfam" id="PF02518">
    <property type="entry name" value="HATPase_c"/>
    <property type="match status" value="1"/>
</dbReference>
<dbReference type="InterPro" id="IPR050980">
    <property type="entry name" value="2C_sensor_his_kinase"/>
</dbReference>
<dbReference type="InterPro" id="IPR005467">
    <property type="entry name" value="His_kinase_dom"/>
</dbReference>
<keyword evidence="9" id="KW-0472">Membrane</keyword>
<dbReference type="EC" id="2.7.13.3" evidence="3"/>
<dbReference type="InterPro" id="IPR003594">
    <property type="entry name" value="HATPase_dom"/>
</dbReference>
<comment type="subcellular location">
    <subcellularLocation>
        <location evidence="2">Cell membrane</location>
        <topology evidence="2">Multi-pass membrane protein</topology>
    </subcellularLocation>
</comment>
<dbReference type="GO" id="GO:0005886">
    <property type="term" value="C:plasma membrane"/>
    <property type="evidence" value="ECO:0007669"/>
    <property type="project" value="UniProtKB-SubCell"/>
</dbReference>
<evidence type="ECO:0000256" key="4">
    <source>
        <dbReference type="ARBA" id="ARBA00022475"/>
    </source>
</evidence>
<dbReference type="SMART" id="SM00388">
    <property type="entry name" value="HisKA"/>
    <property type="match status" value="1"/>
</dbReference>
<gene>
    <name evidence="11" type="ORF">SAMN04488050_111186</name>
</gene>
<dbReference type="PROSITE" id="PS50109">
    <property type="entry name" value="HIS_KIN"/>
    <property type="match status" value="1"/>
</dbReference>
<dbReference type="SUPFAM" id="SSF55874">
    <property type="entry name" value="ATPase domain of HSP90 chaperone/DNA topoisomerase II/histidine kinase"/>
    <property type="match status" value="1"/>
</dbReference>
<protein>
    <recommendedName>
        <fullName evidence="3">histidine kinase</fullName>
        <ecNumber evidence="3">2.7.13.3</ecNumber>
    </recommendedName>
</protein>
<proteinExistence type="predicted"/>
<keyword evidence="9" id="KW-1133">Transmembrane helix</keyword>
<evidence type="ECO:0000256" key="3">
    <source>
        <dbReference type="ARBA" id="ARBA00012438"/>
    </source>
</evidence>
<evidence type="ECO:0000256" key="8">
    <source>
        <dbReference type="ARBA" id="ARBA00022840"/>
    </source>
</evidence>